<evidence type="ECO:0000313" key="1">
    <source>
        <dbReference type="EMBL" id="ABR50768.1"/>
    </source>
</evidence>
<dbReference type="AlphaFoldDB" id="A6TX50"/>
<dbReference type="KEGG" id="amt:Amet_4700"/>
<proteinExistence type="predicted"/>
<dbReference type="RefSeq" id="WP_012065653.1">
    <property type="nucleotide sequence ID" value="NC_009633.1"/>
</dbReference>
<protein>
    <submittedName>
        <fullName evidence="1">Uncharacterized protein</fullName>
    </submittedName>
</protein>
<accession>A6TX50</accession>
<dbReference type="STRING" id="293826.Amet_4700"/>
<organism evidence="1 2">
    <name type="scientific">Alkaliphilus metalliredigens (strain QYMF)</name>
    <dbReference type="NCBI Taxonomy" id="293826"/>
    <lineage>
        <taxon>Bacteria</taxon>
        <taxon>Bacillati</taxon>
        <taxon>Bacillota</taxon>
        <taxon>Clostridia</taxon>
        <taxon>Peptostreptococcales</taxon>
        <taxon>Natronincolaceae</taxon>
        <taxon>Alkaliphilus</taxon>
    </lineage>
</organism>
<reference evidence="2" key="1">
    <citation type="journal article" date="2016" name="Genome Announc.">
        <title>Complete genome sequence of Alkaliphilus metalliredigens strain QYMF, an alkaliphilic and metal-reducing bacterium isolated from borax-contaminated leachate ponds.</title>
        <authorList>
            <person name="Hwang C."/>
            <person name="Copeland A."/>
            <person name="Lucas S."/>
            <person name="Lapidus A."/>
            <person name="Barry K."/>
            <person name="Detter J.C."/>
            <person name="Glavina Del Rio T."/>
            <person name="Hammon N."/>
            <person name="Israni S."/>
            <person name="Dalin E."/>
            <person name="Tice H."/>
            <person name="Pitluck S."/>
            <person name="Chertkov O."/>
            <person name="Brettin T."/>
            <person name="Bruce D."/>
            <person name="Han C."/>
            <person name="Schmutz J."/>
            <person name="Larimer F."/>
            <person name="Land M.L."/>
            <person name="Hauser L."/>
            <person name="Kyrpides N."/>
            <person name="Mikhailova N."/>
            <person name="Ye Q."/>
            <person name="Zhou J."/>
            <person name="Richardson P."/>
            <person name="Fields M.W."/>
        </authorList>
    </citation>
    <scope>NUCLEOTIDE SEQUENCE [LARGE SCALE GENOMIC DNA]</scope>
    <source>
        <strain evidence="2">QYMF</strain>
    </source>
</reference>
<sequence>MSFNLFLLIWKRLSSVAIKKEEAIVNLEKDFNSRTQGIHSVKEYLITVKERSYRVRVEELKE</sequence>
<dbReference type="HOGENOM" id="CLU_2893928_0_0_9"/>
<evidence type="ECO:0000313" key="2">
    <source>
        <dbReference type="Proteomes" id="UP000001572"/>
    </source>
</evidence>
<gene>
    <name evidence="1" type="ordered locus">Amet_4700</name>
</gene>
<keyword evidence="2" id="KW-1185">Reference proteome</keyword>
<dbReference type="EMBL" id="CP000724">
    <property type="protein sequence ID" value="ABR50768.1"/>
    <property type="molecule type" value="Genomic_DNA"/>
</dbReference>
<dbReference type="Proteomes" id="UP000001572">
    <property type="component" value="Chromosome"/>
</dbReference>
<name>A6TX50_ALKMQ</name>